<evidence type="ECO:0000313" key="3">
    <source>
        <dbReference type="Proteomes" id="UP001419268"/>
    </source>
</evidence>
<accession>A0AAP0F531</accession>
<gene>
    <name evidence="2" type="ORF">Scep_022270</name>
</gene>
<dbReference type="EMBL" id="JBBNAG010000009">
    <property type="protein sequence ID" value="KAK9105426.1"/>
    <property type="molecule type" value="Genomic_DNA"/>
</dbReference>
<protein>
    <submittedName>
        <fullName evidence="2">Uncharacterized protein</fullName>
    </submittedName>
</protein>
<feature type="region of interest" description="Disordered" evidence="1">
    <location>
        <begin position="357"/>
        <end position="384"/>
    </location>
</feature>
<dbReference type="AlphaFoldDB" id="A0AAP0F531"/>
<keyword evidence="3" id="KW-1185">Reference proteome</keyword>
<comment type="caution">
    <text evidence="2">The sequence shown here is derived from an EMBL/GenBank/DDBJ whole genome shotgun (WGS) entry which is preliminary data.</text>
</comment>
<name>A0AAP0F531_9MAGN</name>
<proteinExistence type="predicted"/>
<organism evidence="2 3">
    <name type="scientific">Stephania cephalantha</name>
    <dbReference type="NCBI Taxonomy" id="152367"/>
    <lineage>
        <taxon>Eukaryota</taxon>
        <taxon>Viridiplantae</taxon>
        <taxon>Streptophyta</taxon>
        <taxon>Embryophyta</taxon>
        <taxon>Tracheophyta</taxon>
        <taxon>Spermatophyta</taxon>
        <taxon>Magnoliopsida</taxon>
        <taxon>Ranunculales</taxon>
        <taxon>Menispermaceae</taxon>
        <taxon>Menispermoideae</taxon>
        <taxon>Cissampelideae</taxon>
        <taxon>Stephania</taxon>
    </lineage>
</organism>
<sequence length="601" mass="69296">MEVIMISHFSRRILSTFRECMRVARCVKFLFLIGLRIQDLLSWGEKYIMRSQSWDELCNFRFLMGNAGMDHDWSPLWTNLPTRGARELRYRVCKRYYPDQTHFDLIERARTILIERRVLVLWRLVADGVKGRRRVERVKRRRGAAIVGGLVRAIITSIGEELIYIEDVHRRIPNITDQVIDELIDRKFVVWFKSYAKDWGQTPTAIELYSDTHTDKDLSTFALGKHDRKGRVCNFSSHASLSYYGTSTAEPSRKPSYRAEDGHALWEEYEELRAQLVRQMQGEMQEEREHQQKAMQEIEARHRQDREALTPVDLNYSHQPNEDFVVQFDNDGLDGYGPSGRHGPVFAPLQFARRYSSAPTKAKTKDLQRNWYSSSSSPPPLQHLNKTSPFISPSFYAIIKLKKTCNEFNGIEPRSDTTVGFLGFIRSINYKTILTKTPTGSESNSIKNARTHGDLGMDHYKDRPRHTGSLDFWGCRDLATGLRNTRGCRQPAMQPHGGHGAHVEIEPDLKMARDLCEGCIACSRLYHTLELRVSHVGFSNNLHCPISIVHMALAKSVESPTCAFECSSENLLKKNEVNGEKESMEDFLYDWCSPRKACQHR</sequence>
<reference evidence="2 3" key="1">
    <citation type="submission" date="2024-01" db="EMBL/GenBank/DDBJ databases">
        <title>Genome assemblies of Stephania.</title>
        <authorList>
            <person name="Yang L."/>
        </authorList>
    </citation>
    <scope>NUCLEOTIDE SEQUENCE [LARGE SCALE GENOMIC DNA]</scope>
    <source>
        <strain evidence="2">JXDWG</strain>
        <tissue evidence="2">Leaf</tissue>
    </source>
</reference>
<evidence type="ECO:0000256" key="1">
    <source>
        <dbReference type="SAM" id="MobiDB-lite"/>
    </source>
</evidence>
<dbReference type="Proteomes" id="UP001419268">
    <property type="component" value="Unassembled WGS sequence"/>
</dbReference>
<evidence type="ECO:0000313" key="2">
    <source>
        <dbReference type="EMBL" id="KAK9105426.1"/>
    </source>
</evidence>